<dbReference type="Pfam" id="PF07992">
    <property type="entry name" value="Pyr_redox_2"/>
    <property type="match status" value="1"/>
</dbReference>
<dbReference type="EMBL" id="JAYGIE010000072">
    <property type="protein sequence ID" value="MEA5478270.1"/>
    <property type="molecule type" value="Genomic_DNA"/>
</dbReference>
<comment type="caution">
    <text evidence="2">The sequence shown here is derived from an EMBL/GenBank/DDBJ whole genome shotgun (WGS) entry which is preliminary data.</text>
</comment>
<dbReference type="SUPFAM" id="SSF51905">
    <property type="entry name" value="FAD/NAD(P)-binding domain"/>
    <property type="match status" value="2"/>
</dbReference>
<sequence length="434" mass="47395">MARVVVIGAGLGGLPAAYELRHVLPREHKITLISNQPKFTFVPSLPWVALGLKSLDSIQLDLAKTVAKHDIEFIHAAVTAIDPKLRQIKMGDDRTLDYDYAVIATGPELALDALKGLGPEGGYTHSICNPHHALLTGEAWQKFLANPGPIVVGASPGASCFGPAYEFAFLIHDELKKKGLRSQVPITFITSEPYAGHLGIGGMASSRWLMRKFMADREIELMENTAISHFEADAVHLVDGRSIPSKFTMVLPPFRGPKFLREAVGLTDVKGFVPVLPTYRHPEFTSIYSVGVVTQLKAVEQTPIPTGAPKVGLMSEEMALAIAQNIALELGVSTGNQCRPTLQAICFADFGNTGALFLADPLLPNASGDRKRALIYHGIWVSWMKAGFEKYFLTKMRFGWTIPWFEKLGFKAIGLPLVEPIIPIPEPEAVQIRA</sequence>
<evidence type="ECO:0000313" key="3">
    <source>
        <dbReference type="Proteomes" id="UP001301388"/>
    </source>
</evidence>
<keyword evidence="3" id="KW-1185">Reference proteome</keyword>
<gene>
    <name evidence="2" type="ORF">VB774_11645</name>
</gene>
<feature type="domain" description="FAD/NAD(P)-binding" evidence="1">
    <location>
        <begin position="3"/>
        <end position="294"/>
    </location>
</feature>
<name>A0ABU5TIX8_9CYAN</name>
<dbReference type="InterPro" id="IPR023753">
    <property type="entry name" value="FAD/NAD-binding_dom"/>
</dbReference>
<accession>A0ABU5TIX8</accession>
<evidence type="ECO:0000259" key="1">
    <source>
        <dbReference type="Pfam" id="PF07992"/>
    </source>
</evidence>
<dbReference type="PANTHER" id="PTHR43755:SF1">
    <property type="entry name" value="FAD-DEPENDENT PYRIDINE NUCLEOTIDE-DISULPHIDE OXIDOREDUCTASE"/>
    <property type="match status" value="1"/>
</dbReference>
<dbReference type="Proteomes" id="UP001301388">
    <property type="component" value="Unassembled WGS sequence"/>
</dbReference>
<proteinExistence type="predicted"/>
<dbReference type="RefSeq" id="WP_323261793.1">
    <property type="nucleotide sequence ID" value="NZ_JAYGIE010000072.1"/>
</dbReference>
<dbReference type="Gene3D" id="3.50.50.100">
    <property type="match status" value="1"/>
</dbReference>
<dbReference type="InterPro" id="IPR036188">
    <property type="entry name" value="FAD/NAD-bd_sf"/>
</dbReference>
<organism evidence="2 3">
    <name type="scientific">Pseudanabaena galeata UHCC 0370</name>
    <dbReference type="NCBI Taxonomy" id="3110310"/>
    <lineage>
        <taxon>Bacteria</taxon>
        <taxon>Bacillati</taxon>
        <taxon>Cyanobacteriota</taxon>
        <taxon>Cyanophyceae</taxon>
        <taxon>Pseudanabaenales</taxon>
        <taxon>Pseudanabaenaceae</taxon>
        <taxon>Pseudanabaena</taxon>
    </lineage>
</organism>
<dbReference type="InterPro" id="IPR052541">
    <property type="entry name" value="SQRD"/>
</dbReference>
<reference evidence="2 3" key="1">
    <citation type="submission" date="2023-12" db="EMBL/GenBank/DDBJ databases">
        <title>Baltic Sea Cyanobacteria.</title>
        <authorList>
            <person name="Delbaje E."/>
            <person name="Fewer D.P."/>
            <person name="Shishido T.K."/>
        </authorList>
    </citation>
    <scope>NUCLEOTIDE SEQUENCE [LARGE SCALE GENOMIC DNA]</scope>
    <source>
        <strain evidence="2 3">UHCC 0370</strain>
    </source>
</reference>
<evidence type="ECO:0000313" key="2">
    <source>
        <dbReference type="EMBL" id="MEA5478270.1"/>
    </source>
</evidence>
<protein>
    <submittedName>
        <fullName evidence="2">FAD-dependent oxidoreductase</fullName>
    </submittedName>
</protein>
<dbReference type="PANTHER" id="PTHR43755">
    <property type="match status" value="1"/>
</dbReference>